<dbReference type="PANTHER" id="PTHR42896:SF4">
    <property type="entry name" value="OS08G0485900 PROTEIN"/>
    <property type="match status" value="1"/>
</dbReference>
<reference evidence="1 2" key="1">
    <citation type="journal article" date="2023" name="G3 (Bethesda)">
        <title>A haplotype-resolved chromosome-scale genome for Quercus rubra L. provides insights into the genetics of adaptive traits for red oak species.</title>
        <authorList>
            <person name="Kapoor B."/>
            <person name="Jenkins J."/>
            <person name="Schmutz J."/>
            <person name="Zhebentyayeva T."/>
            <person name="Kuelheim C."/>
            <person name="Coggeshall M."/>
            <person name="Heim C."/>
            <person name="Lasky J.R."/>
            <person name="Leites L."/>
            <person name="Islam-Faridi N."/>
            <person name="Romero-Severson J."/>
            <person name="DeLeo V.L."/>
            <person name="Lucas S.M."/>
            <person name="Lazic D."/>
            <person name="Gailing O."/>
            <person name="Carlson J."/>
            <person name="Staton M."/>
        </authorList>
    </citation>
    <scope>NUCLEOTIDE SEQUENCE [LARGE SCALE GENOMIC DNA]</scope>
    <source>
        <strain evidence="1">Pseudo-F2</strain>
    </source>
</reference>
<dbReference type="Gene3D" id="3.40.50.1000">
    <property type="entry name" value="HAD superfamily/HAD-like"/>
    <property type="match status" value="1"/>
</dbReference>
<keyword evidence="2" id="KW-1185">Reference proteome</keyword>
<gene>
    <name evidence="1" type="ORF">RGQ29_021995</name>
</gene>
<proteinExistence type="predicted"/>
<organism evidence="1 2">
    <name type="scientific">Quercus rubra</name>
    <name type="common">Northern red oak</name>
    <name type="synonym">Quercus borealis</name>
    <dbReference type="NCBI Taxonomy" id="3512"/>
    <lineage>
        <taxon>Eukaryota</taxon>
        <taxon>Viridiplantae</taxon>
        <taxon>Streptophyta</taxon>
        <taxon>Embryophyta</taxon>
        <taxon>Tracheophyta</taxon>
        <taxon>Spermatophyta</taxon>
        <taxon>Magnoliopsida</taxon>
        <taxon>eudicotyledons</taxon>
        <taxon>Gunneridae</taxon>
        <taxon>Pentapetalae</taxon>
        <taxon>rosids</taxon>
        <taxon>fabids</taxon>
        <taxon>Fagales</taxon>
        <taxon>Fagaceae</taxon>
        <taxon>Quercus</taxon>
    </lineage>
</organism>
<dbReference type="Proteomes" id="UP001324115">
    <property type="component" value="Unassembled WGS sequence"/>
</dbReference>
<dbReference type="PANTHER" id="PTHR42896">
    <property type="entry name" value="XYLULOSE-1,5-BISPHOSPHATE (XUBP) PHOSPHATASE"/>
    <property type="match status" value="1"/>
</dbReference>
<evidence type="ECO:0000313" key="2">
    <source>
        <dbReference type="Proteomes" id="UP001324115"/>
    </source>
</evidence>
<sequence length="77" mass="8382">MKSFVEAGRVTKRLFGIVEDSVIGLQAATRGGMSCVISYTSSTAEQDFKDAIAIYPDSSNLRLKDLELLLQKVVPDS</sequence>
<dbReference type="AlphaFoldDB" id="A0AAN7IJN8"/>
<name>A0AAN7IJN8_QUERU</name>
<dbReference type="InterPro" id="IPR023214">
    <property type="entry name" value="HAD_sf"/>
</dbReference>
<comment type="caution">
    <text evidence="1">The sequence shown here is derived from an EMBL/GenBank/DDBJ whole genome shotgun (WGS) entry which is preliminary data.</text>
</comment>
<accession>A0AAN7IJN8</accession>
<dbReference type="GO" id="GO:0016787">
    <property type="term" value="F:hydrolase activity"/>
    <property type="evidence" value="ECO:0007669"/>
    <property type="project" value="InterPro"/>
</dbReference>
<evidence type="ECO:0000313" key="1">
    <source>
        <dbReference type="EMBL" id="KAK4584078.1"/>
    </source>
</evidence>
<protein>
    <recommendedName>
        <fullName evidence="3">2-deoxyglucose-6-phosphate phosphatase</fullName>
    </recommendedName>
</protein>
<dbReference type="InterPro" id="IPR044999">
    <property type="entry name" value="CbbY-like"/>
</dbReference>
<evidence type="ECO:0008006" key="3">
    <source>
        <dbReference type="Google" id="ProtNLM"/>
    </source>
</evidence>
<dbReference type="EMBL" id="JAXUIC010000006">
    <property type="protein sequence ID" value="KAK4584078.1"/>
    <property type="molecule type" value="Genomic_DNA"/>
</dbReference>